<feature type="transmembrane region" description="Helical" evidence="5">
    <location>
        <begin position="243"/>
        <end position="262"/>
    </location>
</feature>
<dbReference type="PANTHER" id="PTHR42718">
    <property type="entry name" value="MAJOR FACILITATOR SUPERFAMILY MULTIDRUG TRANSPORTER MFSC"/>
    <property type="match status" value="1"/>
</dbReference>
<evidence type="ECO:0000256" key="3">
    <source>
        <dbReference type="ARBA" id="ARBA00022989"/>
    </source>
</evidence>
<feature type="transmembrane region" description="Helical" evidence="5">
    <location>
        <begin position="92"/>
        <end position="114"/>
    </location>
</feature>
<dbReference type="PANTHER" id="PTHR42718:SF48">
    <property type="entry name" value="CONSERVED TWO-DOMAIN MEMBRANE PROTEIN-RELATED"/>
    <property type="match status" value="1"/>
</dbReference>
<dbReference type="InterPro" id="IPR011701">
    <property type="entry name" value="MFS"/>
</dbReference>
<dbReference type="PROSITE" id="PS50850">
    <property type="entry name" value="MFS"/>
    <property type="match status" value="1"/>
</dbReference>
<evidence type="ECO:0000256" key="2">
    <source>
        <dbReference type="ARBA" id="ARBA00022692"/>
    </source>
</evidence>
<protein>
    <submittedName>
        <fullName evidence="7">MFS transporter</fullName>
    </submittedName>
</protein>
<feature type="transmembrane region" description="Helical" evidence="5">
    <location>
        <begin position="441"/>
        <end position="460"/>
    </location>
</feature>
<dbReference type="Gene3D" id="1.20.1720.10">
    <property type="entry name" value="Multidrug resistance protein D"/>
    <property type="match status" value="1"/>
</dbReference>
<reference evidence="8" key="1">
    <citation type="journal article" date="2019" name="Int. J. Syst. Evol. Microbiol.">
        <title>The Global Catalogue of Microorganisms (GCM) 10K type strain sequencing project: providing services to taxonomists for standard genome sequencing and annotation.</title>
        <authorList>
            <consortium name="The Broad Institute Genomics Platform"/>
            <consortium name="The Broad Institute Genome Sequencing Center for Infectious Disease"/>
            <person name="Wu L."/>
            <person name="Ma J."/>
        </authorList>
    </citation>
    <scope>NUCLEOTIDE SEQUENCE [LARGE SCALE GENOMIC DNA]</scope>
    <source>
        <strain evidence="8">JCM 16702</strain>
    </source>
</reference>
<name>A0ABP7W455_9ACTN</name>
<proteinExistence type="predicted"/>
<dbReference type="Proteomes" id="UP001500683">
    <property type="component" value="Unassembled WGS sequence"/>
</dbReference>
<dbReference type="RefSeq" id="WP_344950534.1">
    <property type="nucleotide sequence ID" value="NZ_BAAAZG010000028.1"/>
</dbReference>
<feature type="transmembrane region" description="Helical" evidence="5">
    <location>
        <begin position="120"/>
        <end position="141"/>
    </location>
</feature>
<dbReference type="SUPFAM" id="SSF103473">
    <property type="entry name" value="MFS general substrate transporter"/>
    <property type="match status" value="1"/>
</dbReference>
<feature type="transmembrane region" description="Helical" evidence="5">
    <location>
        <begin position="283"/>
        <end position="303"/>
    </location>
</feature>
<feature type="transmembrane region" description="Helical" evidence="5">
    <location>
        <begin position="62"/>
        <end position="80"/>
    </location>
</feature>
<keyword evidence="3 5" id="KW-1133">Transmembrane helix</keyword>
<keyword evidence="4 5" id="KW-0472">Membrane</keyword>
<gene>
    <name evidence="7" type="ORF">GCM10022214_44180</name>
</gene>
<dbReference type="EMBL" id="BAAAZG010000028">
    <property type="protein sequence ID" value="GAA4080703.1"/>
    <property type="molecule type" value="Genomic_DNA"/>
</dbReference>
<feature type="transmembrane region" description="Helical" evidence="5">
    <location>
        <begin position="211"/>
        <end position="231"/>
    </location>
</feature>
<evidence type="ECO:0000313" key="7">
    <source>
        <dbReference type="EMBL" id="GAA4080703.1"/>
    </source>
</evidence>
<sequence>MSSPTIRAGDAAADGAVRGARPGAVFAVVATGVAMSNLDLFIVNVALPRIGERYAGASLSELSWVLNAYAVVFAALMVPAGGFADRTGPRRAYLLGLAVFTAASVACAVSPGVWSLMAARVVQAAGAALLIPSSLGLLLAATPPERRLPAVRGWTAVSGLAAALGPVAGGLLTQFDWRWVFLVNVPIGLAALAAGARLLPRPPARADGARPDLPGAALLTAGVAALALGVVKSDDWGWTSARVPGSLAAGAVLLALCAWRSARHPSPVVPPGLLRLPAFGPATVANILFAVAFAAMLLSAVLWCQQVWHWSALRTGLAISPGPLMVPGLAVGAAPLARRVGAGPLSFLGCVLFAAGIGWWMWRMEDGYAAGMLPGMLLTGVGVGLTLPTLIGAAVSAVPPRSFSTGSAVVTMARQVGTVLGVAMLVALLGAGDPGAISFDAGWLGTVLAAAAAALACLTLPRARRA</sequence>
<feature type="transmembrane region" description="Helical" evidence="5">
    <location>
        <begin position="179"/>
        <end position="199"/>
    </location>
</feature>
<evidence type="ECO:0000256" key="4">
    <source>
        <dbReference type="ARBA" id="ARBA00023136"/>
    </source>
</evidence>
<evidence type="ECO:0000256" key="1">
    <source>
        <dbReference type="ARBA" id="ARBA00004651"/>
    </source>
</evidence>
<keyword evidence="2 5" id="KW-0812">Transmembrane</keyword>
<keyword evidence="8" id="KW-1185">Reference proteome</keyword>
<accession>A0ABP7W455</accession>
<comment type="subcellular location">
    <subcellularLocation>
        <location evidence="1">Cell membrane</location>
        <topology evidence="1">Multi-pass membrane protein</topology>
    </subcellularLocation>
</comment>
<dbReference type="InterPro" id="IPR020846">
    <property type="entry name" value="MFS_dom"/>
</dbReference>
<evidence type="ECO:0000256" key="5">
    <source>
        <dbReference type="SAM" id="Phobius"/>
    </source>
</evidence>
<dbReference type="Gene3D" id="1.20.1250.20">
    <property type="entry name" value="MFS general substrate transporter like domains"/>
    <property type="match status" value="1"/>
</dbReference>
<evidence type="ECO:0000259" key="6">
    <source>
        <dbReference type="PROSITE" id="PS50850"/>
    </source>
</evidence>
<dbReference type="CDD" id="cd17321">
    <property type="entry name" value="MFS_MMR_MDR_like"/>
    <property type="match status" value="1"/>
</dbReference>
<feature type="transmembrane region" description="Helical" evidence="5">
    <location>
        <begin position="344"/>
        <end position="362"/>
    </location>
</feature>
<dbReference type="InterPro" id="IPR036259">
    <property type="entry name" value="MFS_trans_sf"/>
</dbReference>
<feature type="transmembrane region" description="Helical" evidence="5">
    <location>
        <begin position="368"/>
        <end position="395"/>
    </location>
</feature>
<feature type="transmembrane region" description="Helical" evidence="5">
    <location>
        <begin position="24"/>
        <end position="47"/>
    </location>
</feature>
<feature type="transmembrane region" description="Helical" evidence="5">
    <location>
        <begin position="153"/>
        <end position="173"/>
    </location>
</feature>
<comment type="caution">
    <text evidence="7">The sequence shown here is derived from an EMBL/GenBank/DDBJ whole genome shotgun (WGS) entry which is preliminary data.</text>
</comment>
<feature type="domain" description="Major facilitator superfamily (MFS) profile" evidence="6">
    <location>
        <begin position="25"/>
        <end position="464"/>
    </location>
</feature>
<feature type="transmembrane region" description="Helical" evidence="5">
    <location>
        <begin position="407"/>
        <end position="429"/>
    </location>
</feature>
<organism evidence="7 8">
    <name type="scientific">Actinomadura miaoliensis</name>
    <dbReference type="NCBI Taxonomy" id="430685"/>
    <lineage>
        <taxon>Bacteria</taxon>
        <taxon>Bacillati</taxon>
        <taxon>Actinomycetota</taxon>
        <taxon>Actinomycetes</taxon>
        <taxon>Streptosporangiales</taxon>
        <taxon>Thermomonosporaceae</taxon>
        <taxon>Actinomadura</taxon>
    </lineage>
</organism>
<evidence type="ECO:0000313" key="8">
    <source>
        <dbReference type="Proteomes" id="UP001500683"/>
    </source>
</evidence>
<dbReference type="Pfam" id="PF07690">
    <property type="entry name" value="MFS_1"/>
    <property type="match status" value="1"/>
</dbReference>